<reference evidence="4" key="1">
    <citation type="journal article" date="2019" name="Int. J. Syst. Evol. Microbiol.">
        <title>The Global Catalogue of Microorganisms (GCM) 10K type strain sequencing project: providing services to taxonomists for standard genome sequencing and annotation.</title>
        <authorList>
            <consortium name="The Broad Institute Genomics Platform"/>
            <consortium name="The Broad Institute Genome Sequencing Center for Infectious Disease"/>
            <person name="Wu L."/>
            <person name="Ma J."/>
        </authorList>
    </citation>
    <scope>NUCLEOTIDE SEQUENCE [LARGE SCALE GENOMIC DNA]</scope>
    <source>
        <strain evidence="4">JCM 30846</strain>
    </source>
</reference>
<comment type="similarity">
    <text evidence="1 2">Belongs to the enoyl-CoA hydratase/isomerase family.</text>
</comment>
<evidence type="ECO:0008006" key="5">
    <source>
        <dbReference type="Google" id="ProtNLM"/>
    </source>
</evidence>
<dbReference type="EMBL" id="BAABEP010000001">
    <property type="protein sequence ID" value="GAA3707552.1"/>
    <property type="molecule type" value="Genomic_DNA"/>
</dbReference>
<dbReference type="InterPro" id="IPR029045">
    <property type="entry name" value="ClpP/crotonase-like_dom_sf"/>
</dbReference>
<gene>
    <name evidence="3" type="ORF">GCM10023082_02010</name>
</gene>
<evidence type="ECO:0000256" key="2">
    <source>
        <dbReference type="RuleBase" id="RU003707"/>
    </source>
</evidence>
<dbReference type="SUPFAM" id="SSF52096">
    <property type="entry name" value="ClpP/crotonase"/>
    <property type="match status" value="1"/>
</dbReference>
<keyword evidence="4" id="KW-1185">Reference proteome</keyword>
<proteinExistence type="inferred from homology"/>
<dbReference type="InterPro" id="IPR001753">
    <property type="entry name" value="Enoyl-CoA_hydra/iso"/>
</dbReference>
<comment type="caution">
    <text evidence="3">The sequence shown here is derived from an EMBL/GenBank/DDBJ whole genome shotgun (WGS) entry which is preliminary data.</text>
</comment>
<evidence type="ECO:0000256" key="1">
    <source>
        <dbReference type="ARBA" id="ARBA00005254"/>
    </source>
</evidence>
<dbReference type="Pfam" id="PF00378">
    <property type="entry name" value="ECH_1"/>
    <property type="match status" value="1"/>
</dbReference>
<accession>A0ABP7DQ62</accession>
<organism evidence="3 4">
    <name type="scientific">Streptomyces tremellae</name>
    <dbReference type="NCBI Taxonomy" id="1124239"/>
    <lineage>
        <taxon>Bacteria</taxon>
        <taxon>Bacillati</taxon>
        <taxon>Actinomycetota</taxon>
        <taxon>Actinomycetes</taxon>
        <taxon>Kitasatosporales</taxon>
        <taxon>Streptomycetaceae</taxon>
        <taxon>Streptomyces</taxon>
    </lineage>
</organism>
<evidence type="ECO:0000313" key="4">
    <source>
        <dbReference type="Proteomes" id="UP001499884"/>
    </source>
</evidence>
<dbReference type="PANTHER" id="PTHR43802:SF1">
    <property type="entry name" value="IP11341P-RELATED"/>
    <property type="match status" value="1"/>
</dbReference>
<dbReference type="Gene3D" id="3.90.226.10">
    <property type="entry name" value="2-enoyl-CoA Hydratase, Chain A, domain 1"/>
    <property type="match status" value="1"/>
</dbReference>
<sequence length="211" mass="22617">MTIDVTRDGPVLTLTLNRPERLNALTGPDYRDLSAAWREAGEDDRVRAVVLTGAGERAFCTGADLRDTIPHPPPLLDLAKPMAAVRPDRAQPLWKPVVAAVRGYCLGGGLTLMLRTDLRVAAEDAVFGLPEVAWGIPVNCPPGELSSSHPAGARWTLTGDRFDAAEAYGYGLVNRVVPADLVLATATALAHRVAEHPLEDLMAVKYLALSH</sequence>
<evidence type="ECO:0000313" key="3">
    <source>
        <dbReference type="EMBL" id="GAA3707552.1"/>
    </source>
</evidence>
<dbReference type="CDD" id="cd06558">
    <property type="entry name" value="crotonase-like"/>
    <property type="match status" value="1"/>
</dbReference>
<dbReference type="PROSITE" id="PS00166">
    <property type="entry name" value="ENOYL_COA_HYDRATASE"/>
    <property type="match status" value="1"/>
</dbReference>
<protein>
    <recommendedName>
        <fullName evidence="5">Enoyl-CoA hydratase</fullName>
    </recommendedName>
</protein>
<dbReference type="PANTHER" id="PTHR43802">
    <property type="entry name" value="ENOYL-COA HYDRATASE"/>
    <property type="match status" value="1"/>
</dbReference>
<dbReference type="Proteomes" id="UP001499884">
    <property type="component" value="Unassembled WGS sequence"/>
</dbReference>
<dbReference type="InterPro" id="IPR018376">
    <property type="entry name" value="Enoyl-CoA_hyd/isom_CS"/>
</dbReference>
<dbReference type="RefSeq" id="WP_345639886.1">
    <property type="nucleotide sequence ID" value="NZ_BAABEP010000001.1"/>
</dbReference>
<name>A0ABP7DQ62_9ACTN</name>